<dbReference type="EMBL" id="CM010715">
    <property type="protein sequence ID" value="RZC47025.1"/>
    <property type="molecule type" value="Genomic_DNA"/>
</dbReference>
<sequence length="536" mass="60247">MAFSISQPSIISFTELANSLSEINQAHAHMLKTGLFHDSYAASRLISFSTISTSISNPKTLTHASSVFSRIPNPSSYLWNTMIRSYANSCNPEESLLLFHQMLYDSFYPDKFTYTFALKACSFLLGIEEGRQIHGQILKTGNGFDCYIQNSLINLYARTGYFDNAYLLLDRMIQKDAISWNAILSAYTERGLMENARNLFEEMPDKNVESWNFMISGYVGVELVEEARILFDEMPLKDVVSWNALITGYAHSNQFGQVLKLFEDMQFANVKPDNYTLVNALSACAQFGALKQGEWIHAYVDKNGINIHGFLATAFVDMYSKCGCIDKALRVFNGTTKERDISTWNSVIAGLSIHGYGKEAVEKFYEMMNDGCKPNEITFVSVLSACSRSGLLEEGHRIYELMVRVHGLKPSIEHYGCIVDLLGRAGHLKEALTLVQTMPLKEDSVGVWESLLSACRSHGNVEVAEIIAEKILKLNPMDSYSYVQLSNIYAAKERWGDVREVRRKMRIQKVRKEPGGSMIEVDGVVHEFLAGDGLHA</sequence>
<dbReference type="Pfam" id="PF20431">
    <property type="entry name" value="E_motif"/>
    <property type="match status" value="1"/>
</dbReference>
<feature type="repeat" description="PPR" evidence="3">
    <location>
        <begin position="176"/>
        <end position="210"/>
    </location>
</feature>
<dbReference type="AlphaFoldDB" id="A0A4Y7IHU9"/>
<reference evidence="4 5" key="1">
    <citation type="journal article" date="2018" name="Science">
        <title>The opium poppy genome and morphinan production.</title>
        <authorList>
            <person name="Guo L."/>
            <person name="Winzer T."/>
            <person name="Yang X."/>
            <person name="Li Y."/>
            <person name="Ning Z."/>
            <person name="He Z."/>
            <person name="Teodor R."/>
            <person name="Lu Y."/>
            <person name="Bowser T.A."/>
            <person name="Graham I.A."/>
            <person name="Ye K."/>
        </authorList>
    </citation>
    <scope>NUCLEOTIDE SEQUENCE [LARGE SCALE GENOMIC DNA]</scope>
    <source>
        <strain evidence="5">cv. HN1</strain>
        <tissue evidence="4">Leaves</tissue>
    </source>
</reference>
<dbReference type="FunFam" id="1.25.40.10:FF:000690">
    <property type="entry name" value="Pentatricopeptide repeat-containing protein"/>
    <property type="match status" value="1"/>
</dbReference>
<keyword evidence="5" id="KW-1185">Reference proteome</keyword>
<comment type="similarity">
    <text evidence="1">Belongs to the PPR family. PCMP-H subfamily.</text>
</comment>
<dbReference type="Pfam" id="PF13041">
    <property type="entry name" value="PPR_2"/>
    <property type="match status" value="3"/>
</dbReference>
<dbReference type="InterPro" id="IPR046848">
    <property type="entry name" value="E_motif"/>
</dbReference>
<dbReference type="GO" id="GO:0003729">
    <property type="term" value="F:mRNA binding"/>
    <property type="evidence" value="ECO:0007669"/>
    <property type="project" value="UniProtKB-ARBA"/>
</dbReference>
<dbReference type="Gene3D" id="1.25.40.10">
    <property type="entry name" value="Tetratricopeptide repeat domain"/>
    <property type="match status" value="4"/>
</dbReference>
<gene>
    <name evidence="4" type="ORF">C5167_039967</name>
</gene>
<feature type="repeat" description="PPR" evidence="3">
    <location>
        <begin position="238"/>
        <end position="272"/>
    </location>
</feature>
<dbReference type="GO" id="GO:0009451">
    <property type="term" value="P:RNA modification"/>
    <property type="evidence" value="ECO:0007669"/>
    <property type="project" value="InterPro"/>
</dbReference>
<evidence type="ECO:0000256" key="1">
    <source>
        <dbReference type="ARBA" id="ARBA00006643"/>
    </source>
</evidence>
<evidence type="ECO:0000313" key="5">
    <source>
        <dbReference type="Proteomes" id="UP000316621"/>
    </source>
</evidence>
<dbReference type="NCBIfam" id="TIGR00756">
    <property type="entry name" value="PPR"/>
    <property type="match status" value="5"/>
</dbReference>
<dbReference type="OrthoDB" id="330671at2759"/>
<dbReference type="Gramene" id="RZC47025">
    <property type="protein sequence ID" value="RZC47025"/>
    <property type="gene ID" value="C5167_039967"/>
</dbReference>
<organism evidence="4 5">
    <name type="scientific">Papaver somniferum</name>
    <name type="common">Opium poppy</name>
    <dbReference type="NCBI Taxonomy" id="3469"/>
    <lineage>
        <taxon>Eukaryota</taxon>
        <taxon>Viridiplantae</taxon>
        <taxon>Streptophyta</taxon>
        <taxon>Embryophyta</taxon>
        <taxon>Tracheophyta</taxon>
        <taxon>Spermatophyta</taxon>
        <taxon>Magnoliopsida</taxon>
        <taxon>Ranunculales</taxon>
        <taxon>Papaveraceae</taxon>
        <taxon>Papaveroideae</taxon>
        <taxon>Papaver</taxon>
    </lineage>
</organism>
<feature type="repeat" description="PPR" evidence="3">
    <location>
        <begin position="340"/>
        <end position="374"/>
    </location>
</feature>
<dbReference type="OMA" id="IQQAHAF"/>
<name>A0A4Y7IHU9_PAPSO</name>
<dbReference type="InterPro" id="IPR046960">
    <property type="entry name" value="PPR_At4g14850-like_plant"/>
</dbReference>
<dbReference type="Proteomes" id="UP000316621">
    <property type="component" value="Chromosome 1"/>
</dbReference>
<evidence type="ECO:0000256" key="3">
    <source>
        <dbReference type="PROSITE-ProRule" id="PRU00708"/>
    </source>
</evidence>
<dbReference type="PANTHER" id="PTHR47926:SF436">
    <property type="entry name" value="PENTATRICOPEPTIDE REPEAT-CONTAINING PROTEIN ELI1, CHLOROPLASTIC-LIKE ISOFORM X2"/>
    <property type="match status" value="1"/>
</dbReference>
<dbReference type="FunFam" id="1.25.40.10:FF:000470">
    <property type="entry name" value="Pentatricopeptide repeat-containing protein At5g66520"/>
    <property type="match status" value="1"/>
</dbReference>
<accession>A0A4Y7IHU9</accession>
<dbReference type="PANTHER" id="PTHR47926">
    <property type="entry name" value="PENTATRICOPEPTIDE REPEAT-CONTAINING PROTEIN"/>
    <property type="match status" value="1"/>
</dbReference>
<dbReference type="SUPFAM" id="SSF48452">
    <property type="entry name" value="TPR-like"/>
    <property type="match status" value="2"/>
</dbReference>
<feature type="repeat" description="PPR" evidence="3">
    <location>
        <begin position="375"/>
        <end position="410"/>
    </location>
</feature>
<protein>
    <recommendedName>
        <fullName evidence="6">Pentacotripeptide-repeat region of PRORP domain-containing protein</fullName>
    </recommendedName>
</protein>
<dbReference type="InterPro" id="IPR002885">
    <property type="entry name" value="PPR_rpt"/>
</dbReference>
<evidence type="ECO:0008006" key="6">
    <source>
        <dbReference type="Google" id="ProtNLM"/>
    </source>
</evidence>
<keyword evidence="2" id="KW-0677">Repeat</keyword>
<dbReference type="FunFam" id="1.25.40.10:FF:000348">
    <property type="entry name" value="Pentatricopeptide repeat-containing protein chloroplastic"/>
    <property type="match status" value="1"/>
</dbReference>
<proteinExistence type="inferred from homology"/>
<feature type="repeat" description="PPR" evidence="3">
    <location>
        <begin position="75"/>
        <end position="109"/>
    </location>
</feature>
<evidence type="ECO:0000313" key="4">
    <source>
        <dbReference type="EMBL" id="RZC47025.1"/>
    </source>
</evidence>
<dbReference type="Pfam" id="PF01535">
    <property type="entry name" value="PPR"/>
    <property type="match status" value="4"/>
</dbReference>
<dbReference type="PROSITE" id="PS51375">
    <property type="entry name" value="PPR"/>
    <property type="match status" value="5"/>
</dbReference>
<evidence type="ECO:0000256" key="2">
    <source>
        <dbReference type="ARBA" id="ARBA00022737"/>
    </source>
</evidence>
<dbReference type="InterPro" id="IPR011990">
    <property type="entry name" value="TPR-like_helical_dom_sf"/>
</dbReference>